<keyword evidence="1" id="KW-1133">Transmembrane helix</keyword>
<organism evidence="2 3">
    <name type="scientific">Sorangium cellulosum (strain So ce56)</name>
    <name type="common">Polyangium cellulosum (strain So ce56)</name>
    <dbReference type="NCBI Taxonomy" id="448385"/>
    <lineage>
        <taxon>Bacteria</taxon>
        <taxon>Pseudomonadati</taxon>
        <taxon>Myxococcota</taxon>
        <taxon>Polyangia</taxon>
        <taxon>Polyangiales</taxon>
        <taxon>Polyangiaceae</taxon>
        <taxon>Sorangium</taxon>
    </lineage>
</organism>
<feature type="transmembrane region" description="Helical" evidence="1">
    <location>
        <begin position="12"/>
        <end position="29"/>
    </location>
</feature>
<dbReference type="AlphaFoldDB" id="A9GM09"/>
<sequence>MPTSFQSATLRYLLVLGVAIVSFALGWFLRPSVRVAGFPELGELQPFTKRGCTKVGVPLTELGAFSEASLRYSPGDSAQLQAVAFRRTGPDAELLQVTAGEYDDEFDASGEVFNLRWDAAKGWQVGDCHTVVRYWPGRP</sequence>
<name>A9GM09_SORC5</name>
<evidence type="ECO:0000256" key="1">
    <source>
        <dbReference type="SAM" id="Phobius"/>
    </source>
</evidence>
<evidence type="ECO:0000313" key="3">
    <source>
        <dbReference type="Proteomes" id="UP000002139"/>
    </source>
</evidence>
<dbReference type="BioCyc" id="SCEL448385:SCE_RS01025-MONOMER"/>
<gene>
    <name evidence="2" type="ordered locus">sce0199</name>
</gene>
<evidence type="ECO:0000313" key="2">
    <source>
        <dbReference type="EMBL" id="CAN90356.1"/>
    </source>
</evidence>
<dbReference type="Proteomes" id="UP000002139">
    <property type="component" value="Chromosome"/>
</dbReference>
<dbReference type="KEGG" id="scl:sce0199"/>
<keyword evidence="1" id="KW-0472">Membrane</keyword>
<keyword evidence="3" id="KW-1185">Reference proteome</keyword>
<accession>A9GM09</accession>
<dbReference type="EMBL" id="AM746676">
    <property type="protein sequence ID" value="CAN90356.1"/>
    <property type="molecule type" value="Genomic_DNA"/>
</dbReference>
<proteinExistence type="predicted"/>
<dbReference type="HOGENOM" id="CLU_1843805_0_0_7"/>
<protein>
    <submittedName>
        <fullName evidence="2">Uncharacterized protein</fullName>
    </submittedName>
</protein>
<keyword evidence="1" id="KW-0812">Transmembrane</keyword>
<reference evidence="2 3" key="1">
    <citation type="journal article" date="2007" name="Nat. Biotechnol.">
        <title>Complete genome sequence of the myxobacterium Sorangium cellulosum.</title>
        <authorList>
            <person name="Schneiker S."/>
            <person name="Perlova O."/>
            <person name="Kaiser O."/>
            <person name="Gerth K."/>
            <person name="Alici A."/>
            <person name="Altmeyer M.O."/>
            <person name="Bartels D."/>
            <person name="Bekel T."/>
            <person name="Beyer S."/>
            <person name="Bode E."/>
            <person name="Bode H.B."/>
            <person name="Bolten C.J."/>
            <person name="Choudhuri J.V."/>
            <person name="Doss S."/>
            <person name="Elnakady Y.A."/>
            <person name="Frank B."/>
            <person name="Gaigalat L."/>
            <person name="Goesmann A."/>
            <person name="Groeger C."/>
            <person name="Gross F."/>
            <person name="Jelsbak L."/>
            <person name="Jelsbak L."/>
            <person name="Kalinowski J."/>
            <person name="Kegler C."/>
            <person name="Knauber T."/>
            <person name="Konietzny S."/>
            <person name="Kopp M."/>
            <person name="Krause L."/>
            <person name="Krug D."/>
            <person name="Linke B."/>
            <person name="Mahmud T."/>
            <person name="Martinez-Arias R."/>
            <person name="McHardy A.C."/>
            <person name="Merai M."/>
            <person name="Meyer F."/>
            <person name="Mormann S."/>
            <person name="Munoz-Dorado J."/>
            <person name="Perez J."/>
            <person name="Pradella S."/>
            <person name="Rachid S."/>
            <person name="Raddatz G."/>
            <person name="Rosenau F."/>
            <person name="Rueckert C."/>
            <person name="Sasse F."/>
            <person name="Scharfe M."/>
            <person name="Schuster S.C."/>
            <person name="Suen G."/>
            <person name="Treuner-Lange A."/>
            <person name="Velicer G.J."/>
            <person name="Vorholter F.-J."/>
            <person name="Weissman K.J."/>
            <person name="Welch R.D."/>
            <person name="Wenzel S.C."/>
            <person name="Whitworth D.E."/>
            <person name="Wilhelm S."/>
            <person name="Wittmann C."/>
            <person name="Bloecker H."/>
            <person name="Puehler A."/>
            <person name="Mueller R."/>
        </authorList>
    </citation>
    <scope>NUCLEOTIDE SEQUENCE [LARGE SCALE GENOMIC DNA]</scope>
    <source>
        <strain evidence="3">So ce56</strain>
    </source>
</reference>